<accession>A0A4R0XNB4</accession>
<gene>
    <name evidence="1" type="ORF">BZM27_09365</name>
</gene>
<sequence>MNTALQAIGADLRLADDDQRFGAAARGVTFAQLAVDAVVSKFHEANAKFAAVHEQLAKVSAKHDELLALRQGGDTSDKTAAQLYACSLDRAALQGLADSAPVAGEAANERAFLANEMAAFNRQKSDAIIDLAREDIARVEETFLARVRGLDSYARSNRLINGGSIFSVFKPGEKLSFMLRTGRVPA</sequence>
<comment type="caution">
    <text evidence="1">The sequence shown here is derived from an EMBL/GenBank/DDBJ whole genome shotgun (WGS) entry which is preliminary data.</text>
</comment>
<dbReference type="Proteomes" id="UP000294200">
    <property type="component" value="Unassembled WGS sequence"/>
</dbReference>
<evidence type="ECO:0000313" key="2">
    <source>
        <dbReference type="Proteomes" id="UP000294200"/>
    </source>
</evidence>
<keyword evidence="2" id="KW-1185">Reference proteome</keyword>
<evidence type="ECO:0000313" key="1">
    <source>
        <dbReference type="EMBL" id="TCG08849.1"/>
    </source>
</evidence>
<name>A0A4R0XNB4_9BURK</name>
<dbReference type="AlphaFoldDB" id="A0A4R0XNB4"/>
<proteinExistence type="predicted"/>
<protein>
    <submittedName>
        <fullName evidence="1">Uncharacterized protein</fullName>
    </submittedName>
</protein>
<reference evidence="1 2" key="1">
    <citation type="submission" date="2017-02" db="EMBL/GenBank/DDBJ databases">
        <title>Paraburkholderia sophoroidis sp. nov. and Paraburkholderia steynii sp. nov. rhizobial symbionts of the fynbos legume Hypocalyptus sophoroides.</title>
        <authorList>
            <person name="Steenkamp E.T."/>
            <person name="Beukes C.W."/>
            <person name="Van Zyl E."/>
            <person name="Avontuur J."/>
            <person name="Chan W.Y."/>
            <person name="Hassen A."/>
            <person name="Palmer M."/>
            <person name="Mthombeni L."/>
            <person name="Phalane F."/>
            <person name="Sereme K."/>
            <person name="Venter S.N."/>
        </authorList>
    </citation>
    <scope>NUCLEOTIDE SEQUENCE [LARGE SCALE GENOMIC DNA]</scope>
    <source>
        <strain evidence="1 2">HC1.1ba</strain>
    </source>
</reference>
<organism evidence="1 2">
    <name type="scientific">Paraburkholderia steynii</name>
    <dbReference type="NCBI Taxonomy" id="1245441"/>
    <lineage>
        <taxon>Bacteria</taxon>
        <taxon>Pseudomonadati</taxon>
        <taxon>Pseudomonadota</taxon>
        <taxon>Betaproteobacteria</taxon>
        <taxon>Burkholderiales</taxon>
        <taxon>Burkholderiaceae</taxon>
        <taxon>Paraburkholderia</taxon>
    </lineage>
</organism>
<dbReference type="EMBL" id="MWML01000024">
    <property type="protein sequence ID" value="TCG08849.1"/>
    <property type="molecule type" value="Genomic_DNA"/>
</dbReference>